<keyword evidence="2" id="KW-0378">Hydrolase</keyword>
<reference evidence="2 3" key="1">
    <citation type="submission" date="2019-06" db="EMBL/GenBank/DDBJ databases">
        <title>Genomic Encyclopedia of Type Strains, Phase IV (KMG-V): Genome sequencing to study the core and pangenomes of soil and plant-associated prokaryotes.</title>
        <authorList>
            <person name="Whitman W."/>
        </authorList>
    </citation>
    <scope>NUCLEOTIDE SEQUENCE [LARGE SCALE GENOMIC DNA]</scope>
    <source>
        <strain evidence="2 3">BR 12005</strain>
    </source>
</reference>
<dbReference type="InterPro" id="IPR021109">
    <property type="entry name" value="Peptidase_aspartic_dom_sf"/>
</dbReference>
<evidence type="ECO:0000313" key="3">
    <source>
        <dbReference type="Proteomes" id="UP000320516"/>
    </source>
</evidence>
<dbReference type="InterPro" id="IPR034122">
    <property type="entry name" value="Retropepsin-like_bacterial"/>
</dbReference>
<keyword evidence="1" id="KW-0732">Signal</keyword>
<feature type="signal peptide" evidence="1">
    <location>
        <begin position="1"/>
        <end position="22"/>
    </location>
</feature>
<protein>
    <submittedName>
        <fullName evidence="2">Gag-polyprotein putative aspartyl protease</fullName>
    </submittedName>
</protein>
<name>A0A560KPB7_9PROT</name>
<comment type="caution">
    <text evidence="2">The sequence shown here is derived from an EMBL/GenBank/DDBJ whole genome shotgun (WGS) entry which is preliminary data.</text>
</comment>
<feature type="chain" id="PRO_5021848870" evidence="1">
    <location>
        <begin position="23"/>
        <end position="330"/>
    </location>
</feature>
<dbReference type="Gene3D" id="2.40.70.10">
    <property type="entry name" value="Acid Proteases"/>
    <property type="match status" value="2"/>
</dbReference>
<dbReference type="AlphaFoldDB" id="A0A560KPB7"/>
<dbReference type="GO" id="GO:0006508">
    <property type="term" value="P:proteolysis"/>
    <property type="evidence" value="ECO:0007669"/>
    <property type="project" value="UniProtKB-KW"/>
</dbReference>
<accession>A0A560KPB7</accession>
<dbReference type="GO" id="GO:0008233">
    <property type="term" value="F:peptidase activity"/>
    <property type="evidence" value="ECO:0007669"/>
    <property type="project" value="UniProtKB-KW"/>
</dbReference>
<keyword evidence="2" id="KW-0645">Protease</keyword>
<organism evidence="2 3">
    <name type="scientific">Nitrospirillum amazonense</name>
    <dbReference type="NCBI Taxonomy" id="28077"/>
    <lineage>
        <taxon>Bacteria</taxon>
        <taxon>Pseudomonadati</taxon>
        <taxon>Pseudomonadota</taxon>
        <taxon>Alphaproteobacteria</taxon>
        <taxon>Rhodospirillales</taxon>
        <taxon>Azospirillaceae</taxon>
        <taxon>Nitrospirillum</taxon>
    </lineage>
</organism>
<dbReference type="SUPFAM" id="SSF50630">
    <property type="entry name" value="Acid proteases"/>
    <property type="match status" value="1"/>
</dbReference>
<dbReference type="RefSeq" id="WP_211106804.1">
    <property type="nucleotide sequence ID" value="NZ_VITV01000001.1"/>
</dbReference>
<proteinExistence type="predicted"/>
<dbReference type="Pfam" id="PF13975">
    <property type="entry name" value="gag-asp_proteas"/>
    <property type="match status" value="1"/>
</dbReference>
<dbReference type="Proteomes" id="UP000320516">
    <property type="component" value="Unassembled WGS sequence"/>
</dbReference>
<evidence type="ECO:0000313" key="2">
    <source>
        <dbReference type="EMBL" id="TWB82520.1"/>
    </source>
</evidence>
<dbReference type="CDD" id="cd05483">
    <property type="entry name" value="retropepsin_like_bacteria"/>
    <property type="match status" value="1"/>
</dbReference>
<sequence length="330" mass="35831">MLRRPLAVLALSLLLMPGSALAGAEDCHLQKVAELGVRLDGGRPEVDGTLNGHTIRVALSTGSSKTTLTEAAAQRLGLEVTRLPMAHGVLTPGRGVREIGAASVESLTVGGWQADHLSLMVVAAGAGDIDLVLGQDVFSQADVELDFAHNAVRFFQPQGCDGVPLAYWADTYAEAGMQYAQDPRRRFSNRIWVRLNGHEFLARLSTGTRYSTLSDTIAHQQGVYEGGPGVTQLAMVGPPDGEKYPLSVGTFNSLAIGDETLNNVKLRFTRFNPDFRSDLGRHTWGLILGMDFIKSHRIFIANSQDKIYFTNVSRPIFDTQTPDAEVTPER</sequence>
<evidence type="ECO:0000256" key="1">
    <source>
        <dbReference type="SAM" id="SignalP"/>
    </source>
</evidence>
<gene>
    <name evidence="2" type="ORF">FBZ87_101224</name>
</gene>
<dbReference type="EMBL" id="VITV01000001">
    <property type="protein sequence ID" value="TWB82520.1"/>
    <property type="molecule type" value="Genomic_DNA"/>
</dbReference>